<dbReference type="Gene3D" id="3.30.70.330">
    <property type="match status" value="1"/>
</dbReference>
<dbReference type="PANTHER" id="PTHR48025:SF1">
    <property type="entry name" value="RRM DOMAIN-CONTAINING PROTEIN"/>
    <property type="match status" value="1"/>
</dbReference>
<organism evidence="4 5">
    <name type="scientific">Streblomastix strix</name>
    <dbReference type="NCBI Taxonomy" id="222440"/>
    <lineage>
        <taxon>Eukaryota</taxon>
        <taxon>Metamonada</taxon>
        <taxon>Preaxostyla</taxon>
        <taxon>Oxymonadida</taxon>
        <taxon>Streblomastigidae</taxon>
        <taxon>Streblomastix</taxon>
    </lineage>
</organism>
<sequence length="93" mass="10482">WPDVLIKGELAFFRKTLHINSSVTEEQLKQFFEQVGPVAIVNIPINQNGRNRGIGFVQMKDEISAQKAILNLNGKEFGGQNIRVGFTKPSEKR</sequence>
<feature type="domain" description="RRM" evidence="3">
    <location>
        <begin position="3"/>
        <end position="89"/>
    </location>
</feature>
<dbReference type="SUPFAM" id="SSF54928">
    <property type="entry name" value="RNA-binding domain, RBD"/>
    <property type="match status" value="1"/>
</dbReference>
<dbReference type="OrthoDB" id="272703at2759"/>
<evidence type="ECO:0000256" key="2">
    <source>
        <dbReference type="PROSITE-ProRule" id="PRU00176"/>
    </source>
</evidence>
<dbReference type="InterPro" id="IPR012677">
    <property type="entry name" value="Nucleotide-bd_a/b_plait_sf"/>
</dbReference>
<dbReference type="Pfam" id="PF00076">
    <property type="entry name" value="RRM_1"/>
    <property type="match status" value="1"/>
</dbReference>
<name>A0A5J4TUV8_9EUKA</name>
<gene>
    <name evidence="4" type="ORF">EZS28_042525</name>
</gene>
<reference evidence="4 5" key="1">
    <citation type="submission" date="2019-03" db="EMBL/GenBank/DDBJ databases">
        <title>Single cell metagenomics reveals metabolic interactions within the superorganism composed of flagellate Streblomastix strix and complex community of Bacteroidetes bacteria on its surface.</title>
        <authorList>
            <person name="Treitli S.C."/>
            <person name="Kolisko M."/>
            <person name="Husnik F."/>
            <person name="Keeling P."/>
            <person name="Hampl V."/>
        </authorList>
    </citation>
    <scope>NUCLEOTIDE SEQUENCE [LARGE SCALE GENOMIC DNA]</scope>
    <source>
        <strain evidence="4">ST1C</strain>
    </source>
</reference>
<dbReference type="Proteomes" id="UP000324800">
    <property type="component" value="Unassembled WGS sequence"/>
</dbReference>
<comment type="caution">
    <text evidence="4">The sequence shown here is derived from an EMBL/GenBank/DDBJ whole genome shotgun (WGS) entry which is preliminary data.</text>
</comment>
<dbReference type="PANTHER" id="PTHR48025">
    <property type="entry name" value="OS02G0815200 PROTEIN"/>
    <property type="match status" value="1"/>
</dbReference>
<proteinExistence type="predicted"/>
<dbReference type="InterPro" id="IPR035979">
    <property type="entry name" value="RBD_domain_sf"/>
</dbReference>
<dbReference type="GO" id="GO:0003729">
    <property type="term" value="F:mRNA binding"/>
    <property type="evidence" value="ECO:0007669"/>
    <property type="project" value="TreeGrafter"/>
</dbReference>
<protein>
    <recommendedName>
        <fullName evidence="3">RRM domain-containing protein</fullName>
    </recommendedName>
</protein>
<accession>A0A5J4TUV8</accession>
<evidence type="ECO:0000259" key="3">
    <source>
        <dbReference type="PROSITE" id="PS50102"/>
    </source>
</evidence>
<evidence type="ECO:0000256" key="1">
    <source>
        <dbReference type="ARBA" id="ARBA00022884"/>
    </source>
</evidence>
<dbReference type="SMART" id="SM00360">
    <property type="entry name" value="RRM"/>
    <property type="match status" value="1"/>
</dbReference>
<dbReference type="PROSITE" id="PS50102">
    <property type="entry name" value="RRM"/>
    <property type="match status" value="1"/>
</dbReference>
<keyword evidence="1 2" id="KW-0694">RNA-binding</keyword>
<dbReference type="InterPro" id="IPR050502">
    <property type="entry name" value="Euk_RNA-bind_prot"/>
</dbReference>
<dbReference type="InterPro" id="IPR000504">
    <property type="entry name" value="RRM_dom"/>
</dbReference>
<evidence type="ECO:0000313" key="5">
    <source>
        <dbReference type="Proteomes" id="UP000324800"/>
    </source>
</evidence>
<feature type="non-terminal residue" evidence="4">
    <location>
        <position position="1"/>
    </location>
</feature>
<evidence type="ECO:0000313" key="4">
    <source>
        <dbReference type="EMBL" id="KAA6361948.1"/>
    </source>
</evidence>
<dbReference type="CDD" id="cd00590">
    <property type="entry name" value="RRM_SF"/>
    <property type="match status" value="1"/>
</dbReference>
<dbReference type="EMBL" id="SNRW01024852">
    <property type="protein sequence ID" value="KAA6361948.1"/>
    <property type="molecule type" value="Genomic_DNA"/>
</dbReference>
<dbReference type="AlphaFoldDB" id="A0A5J4TUV8"/>